<evidence type="ECO:0000259" key="12">
    <source>
        <dbReference type="PROSITE" id="PS50893"/>
    </source>
</evidence>
<dbReference type="Gene3D" id="3.40.50.300">
    <property type="entry name" value="P-loop containing nucleotide triphosphate hydrolases"/>
    <property type="match status" value="2"/>
</dbReference>
<reference evidence="14 15" key="1">
    <citation type="journal article" date="2021" name="Elife">
        <title>Chloroplast acquisition without the gene transfer in kleptoplastic sea slugs, Plakobranchus ocellatus.</title>
        <authorList>
            <person name="Maeda T."/>
            <person name="Takahashi S."/>
            <person name="Yoshida T."/>
            <person name="Shimamura S."/>
            <person name="Takaki Y."/>
            <person name="Nagai Y."/>
            <person name="Toyoda A."/>
            <person name="Suzuki Y."/>
            <person name="Arimoto A."/>
            <person name="Ishii H."/>
            <person name="Satoh N."/>
            <person name="Nishiyama T."/>
            <person name="Hasebe M."/>
            <person name="Maruyama T."/>
            <person name="Minagawa J."/>
            <person name="Obokata J."/>
            <person name="Shigenobu S."/>
        </authorList>
    </citation>
    <scope>NUCLEOTIDE SEQUENCE [LARGE SCALE GENOMIC DNA]</scope>
</reference>
<feature type="transmembrane region" description="Helical" evidence="11">
    <location>
        <begin position="294"/>
        <end position="318"/>
    </location>
</feature>
<dbReference type="PROSITE" id="PS50929">
    <property type="entry name" value="ABC_TM1F"/>
    <property type="match status" value="1"/>
</dbReference>
<name>A0AAV4FF33_9GAST</name>
<keyword evidence="7" id="KW-0067">ATP-binding</keyword>
<feature type="transmembrane region" description="Helical" evidence="11">
    <location>
        <begin position="477"/>
        <end position="497"/>
    </location>
</feature>
<dbReference type="SMART" id="SM00382">
    <property type="entry name" value="AAA"/>
    <property type="match status" value="1"/>
</dbReference>
<dbReference type="Gene3D" id="1.20.1560.10">
    <property type="entry name" value="ABC transporter type 1, transmembrane domain"/>
    <property type="match status" value="1"/>
</dbReference>
<evidence type="ECO:0000256" key="8">
    <source>
        <dbReference type="ARBA" id="ARBA00022989"/>
    </source>
</evidence>
<dbReference type="FunFam" id="3.40.50.300:FF:000163">
    <property type="entry name" value="Multidrug resistance-associated protein member 4"/>
    <property type="match status" value="1"/>
</dbReference>
<evidence type="ECO:0000256" key="7">
    <source>
        <dbReference type="ARBA" id="ARBA00022840"/>
    </source>
</evidence>
<dbReference type="PANTHER" id="PTHR24223">
    <property type="entry name" value="ATP-BINDING CASSETTE SUB-FAMILY C"/>
    <property type="match status" value="1"/>
</dbReference>
<feature type="compositionally biased region" description="Polar residues" evidence="10">
    <location>
        <begin position="1023"/>
        <end position="1056"/>
    </location>
</feature>
<dbReference type="GO" id="GO:0016020">
    <property type="term" value="C:membrane"/>
    <property type="evidence" value="ECO:0007669"/>
    <property type="project" value="UniProtKB-SubCell"/>
</dbReference>
<protein>
    <submittedName>
        <fullName evidence="14">Multidrug resistance-associated protein 4-like</fullName>
    </submittedName>
</protein>
<keyword evidence="9 11" id="KW-0472">Membrane</keyword>
<keyword evidence="3" id="KW-0813">Transport</keyword>
<evidence type="ECO:0000256" key="10">
    <source>
        <dbReference type="SAM" id="MobiDB-lite"/>
    </source>
</evidence>
<dbReference type="CDD" id="cd03250">
    <property type="entry name" value="ABCC_MRP_domain1"/>
    <property type="match status" value="1"/>
</dbReference>
<dbReference type="EMBL" id="BMAT01000721">
    <property type="protein sequence ID" value="GFR71832.1"/>
    <property type="molecule type" value="Genomic_DNA"/>
</dbReference>
<evidence type="ECO:0000256" key="1">
    <source>
        <dbReference type="ARBA" id="ARBA00004141"/>
    </source>
</evidence>
<evidence type="ECO:0000256" key="5">
    <source>
        <dbReference type="ARBA" id="ARBA00022737"/>
    </source>
</evidence>
<dbReference type="PROSITE" id="PS00211">
    <property type="entry name" value="ABC_TRANSPORTER_1"/>
    <property type="match status" value="2"/>
</dbReference>
<keyword evidence="4 11" id="KW-0812">Transmembrane</keyword>
<dbReference type="InterPro" id="IPR027417">
    <property type="entry name" value="P-loop_NTPase"/>
</dbReference>
<gene>
    <name evidence="14" type="ORF">ElyMa_000362900</name>
</gene>
<dbReference type="CDD" id="cd18580">
    <property type="entry name" value="ABC_6TM_ABCC_D2"/>
    <property type="match status" value="1"/>
</dbReference>
<dbReference type="SUPFAM" id="SSF90123">
    <property type="entry name" value="ABC transporter transmembrane region"/>
    <property type="match status" value="1"/>
</dbReference>
<dbReference type="Pfam" id="PF00664">
    <property type="entry name" value="ABC_membrane"/>
    <property type="match status" value="1"/>
</dbReference>
<keyword evidence="8 11" id="KW-1133">Transmembrane helix</keyword>
<feature type="domain" description="ABC transporter" evidence="12">
    <location>
        <begin position="1"/>
        <end position="178"/>
    </location>
</feature>
<dbReference type="GO" id="GO:0140359">
    <property type="term" value="F:ABC-type transporter activity"/>
    <property type="evidence" value="ECO:0007669"/>
    <property type="project" value="InterPro"/>
</dbReference>
<proteinExistence type="inferred from homology"/>
<feature type="transmembrane region" description="Helical" evidence="11">
    <location>
        <begin position="377"/>
        <end position="409"/>
    </location>
</feature>
<sequence length="1077" mass="120836">MSLIGELPHEIGQISVNGRVSYCCQTTWVFSGTVRDNILFGQSFDPPRYKAVVEACGLARDLELLPKGDQTFVGERGLQLSGGQKARLNLARSIYHGGDIILLDDPLSAVDASVGRHIFQRCFVDLCRDKTVILVTHQLQYLKQVDRIVVLRDGCIHDVGTYTELKSRGTDMRALASTDEHPGHATEAALEAEEEAKQQLLQSKFLEKQAAETAENEKVLRGAVGLRVYWDYFCAGYGPALLPVLLPLWVAGPAFFCFSDWMLAEWLDEQDRHNSTSASSSTRDWAHMSGSMRWYIIALMASTGSFLLYSMSYLQVAITASRRLHDRMLGSVLHTVSRFFDIHPVGQILNRFSRDLHFVDDAVSTLGYVVSMKTTQFLGYFLVTVVVNPWLTVALVPLMIAIVLIRVYALRTLRQVKRLEAKARSPVYSHVSDTILGLETIRTLGQQNAFLSRFDTLQDKHTSAWFLYLSSYRWMSLRSLGVVQIYFNIIIFLSLGIKDSLNGNLLALSLIYCIALGEPFEFYMRITADLETYMTSVERILGYCHLEQEPPLRSDKPPPPDWPSRGAITFTKTSLRYSSDAPCVLKNIDLHIQGKEKIGVVGRTGSGKSSLIAALFRLVQSSGHIYIDTVDIGKLGLHDLRSKISVIPQEPILFGQTLRWNLDPLEEFSDERLWNALDQVKLKDKVNQMPGQLYTEITEGGANLSVGQRQLICLARAILKYSRILILDEATANVDQETDDIIQRTIRAKFRESTVLTIAHRLYTVMDCDRIMVLDDGELKEFDTPYNLLQDTDGLFTRLVLSSGKNQAKQLQALAEMSQHKRTSAHMQLQRAMLLAHEQLVQSTEDLSIGQSALSWNRFTHSQDSLDKEKLESIVQKERKSVAPSQRIIHRKSPKRKERRAIKEEEEELLNYDSAPRARRQFRDSPQTSDTDSIDRRHNQRSKLASASGDGEAVVPVKDQGSPDTRRTASPRARTSVSQQGPPPQCTSNQPKAQREAEMVETDIDFPPKDESPASNRVPGGTYSPQRSSKPVSGSARSSGLQGSSRGARNTETASSRSKKGSYVPLAQNEDLKEQFV</sequence>
<dbReference type="Pfam" id="PF00005">
    <property type="entry name" value="ABC_tran"/>
    <property type="match status" value="2"/>
</dbReference>
<evidence type="ECO:0000256" key="9">
    <source>
        <dbReference type="ARBA" id="ARBA00023136"/>
    </source>
</evidence>
<feature type="domain" description="ABC transmembrane type-1" evidence="13">
    <location>
        <begin position="294"/>
        <end position="532"/>
    </location>
</feature>
<feature type="region of interest" description="Disordered" evidence="10">
    <location>
        <begin position="876"/>
        <end position="1077"/>
    </location>
</feature>
<dbReference type="CDD" id="cd03244">
    <property type="entry name" value="ABCC_MRP_domain2"/>
    <property type="match status" value="1"/>
</dbReference>
<keyword evidence="5" id="KW-0677">Repeat</keyword>
<evidence type="ECO:0000256" key="2">
    <source>
        <dbReference type="ARBA" id="ARBA00009726"/>
    </source>
</evidence>
<dbReference type="InterPro" id="IPR036640">
    <property type="entry name" value="ABC1_TM_sf"/>
</dbReference>
<dbReference type="GO" id="GO:0005524">
    <property type="term" value="F:ATP binding"/>
    <property type="evidence" value="ECO:0007669"/>
    <property type="project" value="UniProtKB-KW"/>
</dbReference>
<evidence type="ECO:0000256" key="3">
    <source>
        <dbReference type="ARBA" id="ARBA00022448"/>
    </source>
</evidence>
<dbReference type="InterPro" id="IPR050173">
    <property type="entry name" value="ABC_transporter_C-like"/>
</dbReference>
<dbReference type="InterPro" id="IPR011527">
    <property type="entry name" value="ABC1_TM_dom"/>
</dbReference>
<dbReference type="FunFam" id="3.40.50.300:FF:000973">
    <property type="entry name" value="Multidrug resistance-associated protein 4"/>
    <property type="match status" value="1"/>
</dbReference>
<dbReference type="Proteomes" id="UP000762676">
    <property type="component" value="Unassembled WGS sequence"/>
</dbReference>
<evidence type="ECO:0000256" key="6">
    <source>
        <dbReference type="ARBA" id="ARBA00022741"/>
    </source>
</evidence>
<dbReference type="InterPro" id="IPR003593">
    <property type="entry name" value="AAA+_ATPase"/>
</dbReference>
<feature type="domain" description="ABC transporter" evidence="12">
    <location>
        <begin position="570"/>
        <end position="801"/>
    </location>
</feature>
<dbReference type="PROSITE" id="PS50893">
    <property type="entry name" value="ABC_TRANSPORTER_2"/>
    <property type="match status" value="2"/>
</dbReference>
<organism evidence="14 15">
    <name type="scientific">Elysia marginata</name>
    <dbReference type="NCBI Taxonomy" id="1093978"/>
    <lineage>
        <taxon>Eukaryota</taxon>
        <taxon>Metazoa</taxon>
        <taxon>Spiralia</taxon>
        <taxon>Lophotrochozoa</taxon>
        <taxon>Mollusca</taxon>
        <taxon>Gastropoda</taxon>
        <taxon>Heterobranchia</taxon>
        <taxon>Euthyneura</taxon>
        <taxon>Panpulmonata</taxon>
        <taxon>Sacoglossa</taxon>
        <taxon>Placobranchoidea</taxon>
        <taxon>Plakobranchidae</taxon>
        <taxon>Elysia</taxon>
    </lineage>
</organism>
<accession>A0AAV4FF33</accession>
<comment type="subcellular location">
    <subcellularLocation>
        <location evidence="1">Membrane</location>
        <topology evidence="1">Multi-pass membrane protein</topology>
    </subcellularLocation>
</comment>
<keyword evidence="15" id="KW-1185">Reference proteome</keyword>
<evidence type="ECO:0000256" key="11">
    <source>
        <dbReference type="SAM" id="Phobius"/>
    </source>
</evidence>
<evidence type="ECO:0000313" key="15">
    <source>
        <dbReference type="Proteomes" id="UP000762676"/>
    </source>
</evidence>
<dbReference type="InterPro" id="IPR017871">
    <property type="entry name" value="ABC_transporter-like_CS"/>
</dbReference>
<evidence type="ECO:0000313" key="14">
    <source>
        <dbReference type="EMBL" id="GFR71832.1"/>
    </source>
</evidence>
<dbReference type="FunFam" id="1.20.1560.10:FF:000013">
    <property type="entry name" value="ABC transporter C family member 2"/>
    <property type="match status" value="1"/>
</dbReference>
<evidence type="ECO:0000259" key="13">
    <source>
        <dbReference type="PROSITE" id="PS50929"/>
    </source>
</evidence>
<dbReference type="GO" id="GO:0016887">
    <property type="term" value="F:ATP hydrolysis activity"/>
    <property type="evidence" value="ECO:0007669"/>
    <property type="project" value="InterPro"/>
</dbReference>
<dbReference type="InterPro" id="IPR044726">
    <property type="entry name" value="ABCC_6TM_D2"/>
</dbReference>
<dbReference type="SUPFAM" id="SSF52540">
    <property type="entry name" value="P-loop containing nucleoside triphosphate hydrolases"/>
    <property type="match status" value="2"/>
</dbReference>
<dbReference type="PANTHER" id="PTHR24223:SF456">
    <property type="entry name" value="MULTIDRUG RESISTANCE-ASSOCIATED PROTEIN LETHAL(2)03659"/>
    <property type="match status" value="1"/>
</dbReference>
<dbReference type="InterPro" id="IPR003439">
    <property type="entry name" value="ABC_transporter-like_ATP-bd"/>
</dbReference>
<keyword evidence="6" id="KW-0547">Nucleotide-binding</keyword>
<comment type="similarity">
    <text evidence="2">Belongs to the ABC transporter superfamily. ABCC family. Conjugate transporter (TC 3.A.1.208) subfamily.</text>
</comment>
<comment type="caution">
    <text evidence="14">The sequence shown here is derived from an EMBL/GenBank/DDBJ whole genome shotgun (WGS) entry which is preliminary data.</text>
</comment>
<evidence type="ECO:0000256" key="4">
    <source>
        <dbReference type="ARBA" id="ARBA00022692"/>
    </source>
</evidence>
<dbReference type="AlphaFoldDB" id="A0AAV4FF33"/>
<feature type="compositionally biased region" description="Basic residues" evidence="10">
    <location>
        <begin position="888"/>
        <end position="900"/>
    </location>
</feature>